<sequence>MNRLHYMVFKMLSRYRKYCFKKLCAFFDFPLNRPSETTCKRYKGFVIINFLFVIIKMLCISVLCDIILQPKDCDFIGRNYSLTNAYREITPSLMEIGNQLLCTPDLAPNEEPKIFPIIFLECEILLRNNQQQSEEKNSSNKN</sequence>
<reference evidence="3" key="1">
    <citation type="submission" date="2014-03" db="EMBL/GenBank/DDBJ databases">
        <authorList>
            <person name="Aksoy S."/>
            <person name="Warren W."/>
            <person name="Wilson R.K."/>
        </authorList>
    </citation>
    <scope>NUCLEOTIDE SEQUENCE [LARGE SCALE GENOMIC DNA]</scope>
    <source>
        <strain evidence="3">IAEA</strain>
    </source>
</reference>
<protein>
    <submittedName>
        <fullName evidence="2">Uncharacterized protein</fullName>
    </submittedName>
</protein>
<keyword evidence="1" id="KW-0472">Membrane</keyword>
<evidence type="ECO:0000313" key="3">
    <source>
        <dbReference type="Proteomes" id="UP000092445"/>
    </source>
</evidence>
<evidence type="ECO:0000313" key="2">
    <source>
        <dbReference type="EnsemblMetazoa" id="GPAI037003-PA"/>
    </source>
</evidence>
<evidence type="ECO:0000256" key="1">
    <source>
        <dbReference type="SAM" id="Phobius"/>
    </source>
</evidence>
<dbReference type="EnsemblMetazoa" id="GPAI037003-RA">
    <property type="protein sequence ID" value="GPAI037003-PA"/>
    <property type="gene ID" value="GPAI037003"/>
</dbReference>
<dbReference type="VEuPathDB" id="VectorBase:GPAI037003"/>
<name>A0A1B0A7X4_GLOPL</name>
<dbReference type="Proteomes" id="UP000092445">
    <property type="component" value="Unassembled WGS sequence"/>
</dbReference>
<organism evidence="2 3">
    <name type="scientific">Glossina pallidipes</name>
    <name type="common">Tsetse fly</name>
    <dbReference type="NCBI Taxonomy" id="7398"/>
    <lineage>
        <taxon>Eukaryota</taxon>
        <taxon>Metazoa</taxon>
        <taxon>Ecdysozoa</taxon>
        <taxon>Arthropoda</taxon>
        <taxon>Hexapoda</taxon>
        <taxon>Insecta</taxon>
        <taxon>Pterygota</taxon>
        <taxon>Neoptera</taxon>
        <taxon>Endopterygota</taxon>
        <taxon>Diptera</taxon>
        <taxon>Brachycera</taxon>
        <taxon>Muscomorpha</taxon>
        <taxon>Hippoboscoidea</taxon>
        <taxon>Glossinidae</taxon>
        <taxon>Glossina</taxon>
    </lineage>
</organism>
<proteinExistence type="predicted"/>
<keyword evidence="1" id="KW-1133">Transmembrane helix</keyword>
<feature type="transmembrane region" description="Helical" evidence="1">
    <location>
        <begin position="45"/>
        <end position="68"/>
    </location>
</feature>
<dbReference type="AlphaFoldDB" id="A0A1B0A7X4"/>
<keyword evidence="3" id="KW-1185">Reference proteome</keyword>
<keyword evidence="1" id="KW-0812">Transmembrane</keyword>
<reference evidence="2" key="2">
    <citation type="submission" date="2020-05" db="UniProtKB">
        <authorList>
            <consortium name="EnsemblMetazoa"/>
        </authorList>
    </citation>
    <scope>IDENTIFICATION</scope>
    <source>
        <strain evidence="2">IAEA</strain>
    </source>
</reference>
<accession>A0A1B0A7X4</accession>